<reference evidence="1 2" key="1">
    <citation type="submission" date="2019-05" db="EMBL/GenBank/DDBJ databases">
        <title>Another draft genome of Portunus trituberculatus and its Hox gene families provides insights of decapod evolution.</title>
        <authorList>
            <person name="Jeong J.-H."/>
            <person name="Song I."/>
            <person name="Kim S."/>
            <person name="Choi T."/>
            <person name="Kim D."/>
            <person name="Ryu S."/>
            <person name="Kim W."/>
        </authorList>
    </citation>
    <scope>NUCLEOTIDE SEQUENCE [LARGE SCALE GENOMIC DNA]</scope>
    <source>
        <tissue evidence="1">Muscle</tissue>
    </source>
</reference>
<name>A0A5B7GCC6_PORTR</name>
<dbReference type="Proteomes" id="UP000324222">
    <property type="component" value="Unassembled WGS sequence"/>
</dbReference>
<keyword evidence="2" id="KW-1185">Reference proteome</keyword>
<accession>A0A5B7GCC6</accession>
<evidence type="ECO:0000313" key="2">
    <source>
        <dbReference type="Proteomes" id="UP000324222"/>
    </source>
</evidence>
<proteinExistence type="predicted"/>
<protein>
    <submittedName>
        <fullName evidence="1">Uncharacterized protein</fullName>
    </submittedName>
</protein>
<dbReference type="AlphaFoldDB" id="A0A5B7GCC6"/>
<sequence>MCEIMNESFKTVFTEDDDFTELNRTLNCQGLQEIAVHKEDWKSEKQWGQMVYQAVC</sequence>
<gene>
    <name evidence="1" type="ORF">E2C01_051708</name>
</gene>
<dbReference type="EMBL" id="VSRR010015022">
    <property type="protein sequence ID" value="MPC57721.1"/>
    <property type="molecule type" value="Genomic_DNA"/>
</dbReference>
<evidence type="ECO:0000313" key="1">
    <source>
        <dbReference type="EMBL" id="MPC57721.1"/>
    </source>
</evidence>
<comment type="caution">
    <text evidence="1">The sequence shown here is derived from an EMBL/GenBank/DDBJ whole genome shotgun (WGS) entry which is preliminary data.</text>
</comment>
<organism evidence="1 2">
    <name type="scientific">Portunus trituberculatus</name>
    <name type="common">Swimming crab</name>
    <name type="synonym">Neptunus trituberculatus</name>
    <dbReference type="NCBI Taxonomy" id="210409"/>
    <lineage>
        <taxon>Eukaryota</taxon>
        <taxon>Metazoa</taxon>
        <taxon>Ecdysozoa</taxon>
        <taxon>Arthropoda</taxon>
        <taxon>Crustacea</taxon>
        <taxon>Multicrustacea</taxon>
        <taxon>Malacostraca</taxon>
        <taxon>Eumalacostraca</taxon>
        <taxon>Eucarida</taxon>
        <taxon>Decapoda</taxon>
        <taxon>Pleocyemata</taxon>
        <taxon>Brachyura</taxon>
        <taxon>Eubrachyura</taxon>
        <taxon>Portunoidea</taxon>
        <taxon>Portunidae</taxon>
        <taxon>Portuninae</taxon>
        <taxon>Portunus</taxon>
    </lineage>
</organism>